<feature type="domain" description="PhnB-like" evidence="1">
    <location>
        <begin position="4"/>
        <end position="129"/>
    </location>
</feature>
<comment type="caution">
    <text evidence="2">The sequence shown here is derived from an EMBL/GenBank/DDBJ whole genome shotgun (WGS) entry which is preliminary data.</text>
</comment>
<dbReference type="InterPro" id="IPR028973">
    <property type="entry name" value="PhnB-like"/>
</dbReference>
<evidence type="ECO:0000259" key="1">
    <source>
        <dbReference type="Pfam" id="PF06983"/>
    </source>
</evidence>
<keyword evidence="3" id="KW-1185">Reference proteome</keyword>
<dbReference type="Proteomes" id="UP001501508">
    <property type="component" value="Unassembled WGS sequence"/>
</dbReference>
<dbReference type="CDD" id="cd06588">
    <property type="entry name" value="PhnB_like"/>
    <property type="match status" value="1"/>
</dbReference>
<evidence type="ECO:0000313" key="3">
    <source>
        <dbReference type="Proteomes" id="UP001501508"/>
    </source>
</evidence>
<evidence type="ECO:0000313" key="2">
    <source>
        <dbReference type="EMBL" id="GAA4443324.1"/>
    </source>
</evidence>
<sequence length="132" mass="15458">MENQITTFLTFQENNAEEAMNFYVGLFDNSRINEVKRYGKDGPAKEGTVMIARFELNGRPFICSDSYVRHAWTFSPAISLYVSCRTDEELENLFRQLSENGKVYMPLDHYGFSRKFGWVEDRFGVSWQLDLQ</sequence>
<dbReference type="PIRSF" id="PIRSF021700">
    <property type="entry name" value="3_dmu_93_MTrfase"/>
    <property type="match status" value="1"/>
</dbReference>
<dbReference type="Gene3D" id="3.30.720.110">
    <property type="match status" value="1"/>
</dbReference>
<dbReference type="Pfam" id="PF06983">
    <property type="entry name" value="3-dmu-9_3-mt"/>
    <property type="match status" value="1"/>
</dbReference>
<dbReference type="SUPFAM" id="SSF54593">
    <property type="entry name" value="Glyoxalase/Bleomycin resistance protein/Dihydroxybiphenyl dioxygenase"/>
    <property type="match status" value="1"/>
</dbReference>
<name>A0ABP8M3S3_9BACT</name>
<dbReference type="InterPro" id="IPR029068">
    <property type="entry name" value="Glyas_Bleomycin-R_OHBP_Dase"/>
</dbReference>
<dbReference type="PANTHER" id="PTHR33990:SF4">
    <property type="entry name" value="PHNB-LIKE DOMAIN-CONTAINING PROTEIN"/>
    <property type="match status" value="1"/>
</dbReference>
<dbReference type="InterPro" id="IPR009725">
    <property type="entry name" value="3_dmu_93_MTrfase"/>
</dbReference>
<reference evidence="3" key="1">
    <citation type="journal article" date="2019" name="Int. J. Syst. Evol. Microbiol.">
        <title>The Global Catalogue of Microorganisms (GCM) 10K type strain sequencing project: providing services to taxonomists for standard genome sequencing and annotation.</title>
        <authorList>
            <consortium name="The Broad Institute Genomics Platform"/>
            <consortium name="The Broad Institute Genome Sequencing Center for Infectious Disease"/>
            <person name="Wu L."/>
            <person name="Ma J."/>
        </authorList>
    </citation>
    <scope>NUCLEOTIDE SEQUENCE [LARGE SCALE GENOMIC DNA]</scope>
    <source>
        <strain evidence="3">JCM 31920</strain>
    </source>
</reference>
<protein>
    <submittedName>
        <fullName evidence="2">VOC family protein</fullName>
    </submittedName>
</protein>
<dbReference type="RefSeq" id="WP_345030979.1">
    <property type="nucleotide sequence ID" value="NZ_BAABEY010000029.1"/>
</dbReference>
<dbReference type="PANTHER" id="PTHR33990">
    <property type="entry name" value="PROTEIN YJDN-RELATED"/>
    <property type="match status" value="1"/>
</dbReference>
<proteinExistence type="predicted"/>
<accession>A0ABP8M3S3</accession>
<organism evidence="2 3">
    <name type="scientific">Ravibacter arvi</name>
    <dbReference type="NCBI Taxonomy" id="2051041"/>
    <lineage>
        <taxon>Bacteria</taxon>
        <taxon>Pseudomonadati</taxon>
        <taxon>Bacteroidota</taxon>
        <taxon>Cytophagia</taxon>
        <taxon>Cytophagales</taxon>
        <taxon>Spirosomataceae</taxon>
        <taxon>Ravibacter</taxon>
    </lineage>
</organism>
<gene>
    <name evidence="2" type="ORF">GCM10023091_31700</name>
</gene>
<dbReference type="Gene3D" id="3.30.720.100">
    <property type="match status" value="1"/>
</dbReference>
<dbReference type="EMBL" id="BAABEY010000029">
    <property type="protein sequence ID" value="GAA4443324.1"/>
    <property type="molecule type" value="Genomic_DNA"/>
</dbReference>